<gene>
    <name evidence="2" type="ORF">CCACVL1_14470</name>
</gene>
<comment type="caution">
    <text evidence="2">The sequence shown here is derived from an EMBL/GenBank/DDBJ whole genome shotgun (WGS) entry which is preliminary data.</text>
</comment>
<dbReference type="InterPro" id="IPR036397">
    <property type="entry name" value="RNaseH_sf"/>
</dbReference>
<accession>A0A1R3I717</accession>
<evidence type="ECO:0000313" key="2">
    <source>
        <dbReference type="EMBL" id="OMO78348.1"/>
    </source>
</evidence>
<dbReference type="OrthoDB" id="1751754at2759"/>
<dbReference type="AlphaFoldDB" id="A0A1R3I717"/>
<dbReference type="InterPro" id="IPR002156">
    <property type="entry name" value="RNaseH_domain"/>
</dbReference>
<proteinExistence type="predicted"/>
<dbReference type="PANTHER" id="PTHR47723">
    <property type="entry name" value="OS05G0353850 PROTEIN"/>
    <property type="match status" value="1"/>
</dbReference>
<reference evidence="2 3" key="1">
    <citation type="submission" date="2013-09" db="EMBL/GenBank/DDBJ databases">
        <title>Corchorus capsularis genome sequencing.</title>
        <authorList>
            <person name="Alam M."/>
            <person name="Haque M.S."/>
            <person name="Islam M.S."/>
            <person name="Emdad E.M."/>
            <person name="Islam M.M."/>
            <person name="Ahmed B."/>
            <person name="Halim A."/>
            <person name="Hossen Q.M.M."/>
            <person name="Hossain M.Z."/>
            <person name="Ahmed R."/>
            <person name="Khan M.M."/>
            <person name="Islam R."/>
            <person name="Rashid M.M."/>
            <person name="Khan S.A."/>
            <person name="Rahman M.S."/>
            <person name="Alam M."/>
        </authorList>
    </citation>
    <scope>NUCLEOTIDE SEQUENCE [LARGE SCALE GENOMIC DNA]</scope>
    <source>
        <strain evidence="3">cv. CVL-1</strain>
        <tissue evidence="2">Whole seedling</tissue>
    </source>
</reference>
<dbReference type="GO" id="GO:0004523">
    <property type="term" value="F:RNA-DNA hybrid ribonuclease activity"/>
    <property type="evidence" value="ECO:0007669"/>
    <property type="project" value="InterPro"/>
</dbReference>
<sequence length="302" mass="33900">MQVETGSQSLACNLLRTKYSRDASFEYVEPKPNTSSFWRGVLKCRDVIKLGRRWLIGDETYVNFWLDIWVGNEPLLQSALVDGVDTSFLFPSRGIDEILSFGQEKAKVCDLVNWSAQFAMTLWLIWKSRNALIFQQQVDKLSKVWFMARKLAREHPSISASTGGLIRGSDGEWLAGFLVNIGTLDSLVAELWGLREGLLLAKQRRLWPLVVELDASMIVHMVKNGVPDSHPCSVLVADVMALIAEGWTMKFVIYTRKKNKCADYLANLAQTTTLGTTLLDEPPTILVPLLDKDISGPPTVRI</sequence>
<dbReference type="EMBL" id="AWWV01010574">
    <property type="protein sequence ID" value="OMO78348.1"/>
    <property type="molecule type" value="Genomic_DNA"/>
</dbReference>
<feature type="domain" description="RNase H type-1" evidence="1">
    <location>
        <begin position="159"/>
        <end position="269"/>
    </location>
</feature>
<dbReference type="SUPFAM" id="SSF53098">
    <property type="entry name" value="Ribonuclease H-like"/>
    <property type="match status" value="1"/>
</dbReference>
<dbReference type="OMA" id="CANTDLI"/>
<evidence type="ECO:0000313" key="3">
    <source>
        <dbReference type="Proteomes" id="UP000188268"/>
    </source>
</evidence>
<dbReference type="InterPro" id="IPR044730">
    <property type="entry name" value="RNase_H-like_dom_plant"/>
</dbReference>
<name>A0A1R3I717_COCAP</name>
<keyword evidence="3" id="KW-1185">Reference proteome</keyword>
<dbReference type="InterPro" id="IPR053151">
    <property type="entry name" value="RNase_H-like"/>
</dbReference>
<dbReference type="Gene3D" id="3.30.420.10">
    <property type="entry name" value="Ribonuclease H-like superfamily/Ribonuclease H"/>
    <property type="match status" value="1"/>
</dbReference>
<protein>
    <recommendedName>
        <fullName evidence="1">RNase H type-1 domain-containing protein</fullName>
    </recommendedName>
</protein>
<organism evidence="2 3">
    <name type="scientific">Corchorus capsularis</name>
    <name type="common">Jute</name>
    <dbReference type="NCBI Taxonomy" id="210143"/>
    <lineage>
        <taxon>Eukaryota</taxon>
        <taxon>Viridiplantae</taxon>
        <taxon>Streptophyta</taxon>
        <taxon>Embryophyta</taxon>
        <taxon>Tracheophyta</taxon>
        <taxon>Spermatophyta</taxon>
        <taxon>Magnoliopsida</taxon>
        <taxon>eudicotyledons</taxon>
        <taxon>Gunneridae</taxon>
        <taxon>Pentapetalae</taxon>
        <taxon>rosids</taxon>
        <taxon>malvids</taxon>
        <taxon>Malvales</taxon>
        <taxon>Malvaceae</taxon>
        <taxon>Grewioideae</taxon>
        <taxon>Apeibeae</taxon>
        <taxon>Corchorus</taxon>
    </lineage>
</organism>
<dbReference type="InterPro" id="IPR012337">
    <property type="entry name" value="RNaseH-like_sf"/>
</dbReference>
<dbReference type="GO" id="GO:0003676">
    <property type="term" value="F:nucleic acid binding"/>
    <property type="evidence" value="ECO:0007669"/>
    <property type="project" value="InterPro"/>
</dbReference>
<dbReference type="Pfam" id="PF13456">
    <property type="entry name" value="RVT_3"/>
    <property type="match status" value="1"/>
</dbReference>
<dbReference type="PANTHER" id="PTHR47723:SF19">
    <property type="entry name" value="POLYNUCLEOTIDYL TRANSFERASE, RIBONUCLEASE H-LIKE SUPERFAMILY PROTEIN"/>
    <property type="match status" value="1"/>
</dbReference>
<evidence type="ECO:0000259" key="1">
    <source>
        <dbReference type="Pfam" id="PF13456"/>
    </source>
</evidence>
<dbReference type="Gramene" id="OMO78348">
    <property type="protein sequence ID" value="OMO78348"/>
    <property type="gene ID" value="CCACVL1_14470"/>
</dbReference>
<dbReference type="Proteomes" id="UP000188268">
    <property type="component" value="Unassembled WGS sequence"/>
</dbReference>
<dbReference type="CDD" id="cd06222">
    <property type="entry name" value="RNase_H_like"/>
    <property type="match status" value="1"/>
</dbReference>